<dbReference type="GO" id="GO:0008180">
    <property type="term" value="C:COP9 signalosome"/>
    <property type="evidence" value="ECO:0007669"/>
    <property type="project" value="UniProtKB-KW"/>
</dbReference>
<gene>
    <name evidence="9" type="primary">GPS1</name>
    <name evidence="9" type="ORF">HK099_003204</name>
</gene>
<evidence type="ECO:0000313" key="10">
    <source>
        <dbReference type="Proteomes" id="UP001211065"/>
    </source>
</evidence>
<dbReference type="InterPro" id="IPR036390">
    <property type="entry name" value="WH_DNA-bd_sf"/>
</dbReference>
<evidence type="ECO:0000256" key="3">
    <source>
        <dbReference type="ARBA" id="ARBA00008793"/>
    </source>
</evidence>
<dbReference type="AlphaFoldDB" id="A0AAD5U296"/>
<dbReference type="Gene3D" id="1.25.40.570">
    <property type="match status" value="1"/>
</dbReference>
<evidence type="ECO:0000256" key="4">
    <source>
        <dbReference type="ARBA" id="ARBA00022490"/>
    </source>
</evidence>
<dbReference type="Pfam" id="PF01399">
    <property type="entry name" value="PCI"/>
    <property type="match status" value="1"/>
</dbReference>
<comment type="subcellular location">
    <subcellularLocation>
        <location evidence="2">Cytoplasm</location>
    </subcellularLocation>
    <subcellularLocation>
        <location evidence="1">Nucleus</location>
    </subcellularLocation>
</comment>
<dbReference type="SUPFAM" id="SSF46785">
    <property type="entry name" value="Winged helix' DNA-binding domain"/>
    <property type="match status" value="1"/>
</dbReference>
<protein>
    <submittedName>
        <fullName evidence="9">Cop9 signalosome complex subunit</fullName>
    </submittedName>
</protein>
<comment type="caution">
    <text evidence="9">The sequence shown here is derived from an EMBL/GenBank/DDBJ whole genome shotgun (WGS) entry which is preliminary data.</text>
</comment>
<dbReference type="SMART" id="SM00088">
    <property type="entry name" value="PINT"/>
    <property type="match status" value="1"/>
</dbReference>
<evidence type="ECO:0000256" key="6">
    <source>
        <dbReference type="ARBA" id="ARBA00023242"/>
    </source>
</evidence>
<dbReference type="InterPro" id="IPR045135">
    <property type="entry name" value="Rpn7_N"/>
</dbReference>
<name>A0AAD5U296_9FUNG</name>
<keyword evidence="5" id="KW-0736">Signalosome</keyword>
<organism evidence="9 10">
    <name type="scientific">Clydaea vesicula</name>
    <dbReference type="NCBI Taxonomy" id="447962"/>
    <lineage>
        <taxon>Eukaryota</taxon>
        <taxon>Fungi</taxon>
        <taxon>Fungi incertae sedis</taxon>
        <taxon>Chytridiomycota</taxon>
        <taxon>Chytridiomycota incertae sedis</taxon>
        <taxon>Chytridiomycetes</taxon>
        <taxon>Lobulomycetales</taxon>
        <taxon>Lobulomycetaceae</taxon>
        <taxon>Clydaea</taxon>
    </lineage>
</organism>
<accession>A0AAD5U296</accession>
<dbReference type="Pfam" id="PF10602">
    <property type="entry name" value="RPN7"/>
    <property type="match status" value="1"/>
</dbReference>
<comment type="similarity">
    <text evidence="3">Belongs to the CSN1 family.</text>
</comment>
<evidence type="ECO:0000256" key="5">
    <source>
        <dbReference type="ARBA" id="ARBA00022790"/>
    </source>
</evidence>
<feature type="coiled-coil region" evidence="7">
    <location>
        <begin position="35"/>
        <end position="62"/>
    </location>
</feature>
<dbReference type="PROSITE" id="PS50250">
    <property type="entry name" value="PCI"/>
    <property type="match status" value="1"/>
</dbReference>
<keyword evidence="7" id="KW-0175">Coiled coil</keyword>
<evidence type="ECO:0000256" key="1">
    <source>
        <dbReference type="ARBA" id="ARBA00004123"/>
    </source>
</evidence>
<sequence>MDTVVKTTKNTNFLVQLSGLQPLTESQQSWLEKTVKENRLTVEKLETELKVAKTNLIKETIRIVLKKLGDQYFLMGDYLNALKNYQRLKDFNTTSKHVIDMCFDSIKTAIETKNFSQISSLVVKIESTPEIPSKQLVLAKANALKGLVHLNLSSYKQAARHFLDVNFCLGSEYNDVISPNDIAILGGLTALSTFDRKELKQKVFKNQNFKQFLELEPDIKEILYLFQDSKYCESLDILERKKNDYYLDIFLAEHFDALLSNIRKKAICQYFEPFSSVDLRKMAKSFNVDNVKTLENEIAQLIMDNLINARIDSHNKVLRIKETNLRTATFEKSIKFSEEYKSNSKFLIFFLNLQSKDLIVKDERSPHIHYGGMSLSSNYGGNFSMGEARNYFGGNSNITMMDTTD</sequence>
<evidence type="ECO:0000256" key="2">
    <source>
        <dbReference type="ARBA" id="ARBA00004496"/>
    </source>
</evidence>
<evidence type="ECO:0000259" key="8">
    <source>
        <dbReference type="PROSITE" id="PS50250"/>
    </source>
</evidence>
<keyword evidence="10" id="KW-1185">Reference proteome</keyword>
<keyword evidence="4" id="KW-0963">Cytoplasm</keyword>
<dbReference type="InterPro" id="IPR000717">
    <property type="entry name" value="PCI_dom"/>
</dbReference>
<evidence type="ECO:0000313" key="9">
    <source>
        <dbReference type="EMBL" id="KAJ3221715.1"/>
    </source>
</evidence>
<dbReference type="EMBL" id="JADGJW010000213">
    <property type="protein sequence ID" value="KAJ3221715.1"/>
    <property type="molecule type" value="Genomic_DNA"/>
</dbReference>
<dbReference type="GO" id="GO:0005737">
    <property type="term" value="C:cytoplasm"/>
    <property type="evidence" value="ECO:0007669"/>
    <property type="project" value="UniProtKB-SubCell"/>
</dbReference>
<proteinExistence type="inferred from homology"/>
<evidence type="ECO:0000256" key="7">
    <source>
        <dbReference type="SAM" id="Coils"/>
    </source>
</evidence>
<dbReference type="InterPro" id="IPR019585">
    <property type="entry name" value="Rpn7/CSN1"/>
</dbReference>
<dbReference type="PANTHER" id="PTHR14145">
    <property type="entry name" value="26S PROTESOME SUBUNIT 6"/>
    <property type="match status" value="1"/>
</dbReference>
<dbReference type="PANTHER" id="PTHR14145:SF2">
    <property type="entry name" value="COP9 SIGNALOSOME COMPLEX SUBUNIT 1"/>
    <property type="match status" value="1"/>
</dbReference>
<feature type="domain" description="PCI" evidence="8">
    <location>
        <begin position="154"/>
        <end position="325"/>
    </location>
</feature>
<dbReference type="Proteomes" id="UP001211065">
    <property type="component" value="Unassembled WGS sequence"/>
</dbReference>
<reference evidence="9" key="1">
    <citation type="submission" date="2020-05" db="EMBL/GenBank/DDBJ databases">
        <title>Phylogenomic resolution of chytrid fungi.</title>
        <authorList>
            <person name="Stajich J.E."/>
            <person name="Amses K."/>
            <person name="Simmons R."/>
            <person name="Seto K."/>
            <person name="Myers J."/>
            <person name="Bonds A."/>
            <person name="Quandt C.A."/>
            <person name="Barry K."/>
            <person name="Liu P."/>
            <person name="Grigoriev I."/>
            <person name="Longcore J.E."/>
            <person name="James T.Y."/>
        </authorList>
    </citation>
    <scope>NUCLEOTIDE SEQUENCE</scope>
    <source>
        <strain evidence="9">JEL0476</strain>
    </source>
</reference>
<keyword evidence="6" id="KW-0539">Nucleus</keyword>